<keyword evidence="1" id="KW-0560">Oxidoreductase</keyword>
<dbReference type="SUPFAM" id="SSF53474">
    <property type="entry name" value="alpha/beta-Hydrolases"/>
    <property type="match status" value="1"/>
</dbReference>
<protein>
    <submittedName>
        <fullName evidence="1">Non-heme chloroperoxidase</fullName>
        <ecNumber evidence="1">1.11.1.10</ecNumber>
    </submittedName>
</protein>
<dbReference type="KEGG" id="mgot:MgSA37_01789"/>
<dbReference type="GO" id="GO:0016691">
    <property type="term" value="F:chloride peroxidase activity"/>
    <property type="evidence" value="ECO:0007669"/>
    <property type="project" value="UniProtKB-EC"/>
</dbReference>
<name>A0A110B2C8_9SPHI</name>
<dbReference type="Gene3D" id="3.40.50.1820">
    <property type="entry name" value="alpha/beta hydrolase"/>
    <property type="match status" value="1"/>
</dbReference>
<dbReference type="Proteomes" id="UP000218263">
    <property type="component" value="Chromosome"/>
</dbReference>
<dbReference type="OrthoDB" id="9773293at2"/>
<evidence type="ECO:0000313" key="1">
    <source>
        <dbReference type="EMBL" id="BAU53620.1"/>
    </source>
</evidence>
<reference evidence="1 2" key="1">
    <citation type="submission" date="2015-12" db="EMBL/GenBank/DDBJ databases">
        <title>Genome sequence of Mucilaginibacter gotjawali.</title>
        <authorList>
            <person name="Lee J.S."/>
            <person name="Lee K.C."/>
            <person name="Kim K.K."/>
            <person name="Lee B.W."/>
        </authorList>
    </citation>
    <scope>NUCLEOTIDE SEQUENCE [LARGE SCALE GENOMIC DNA]</scope>
    <source>
        <strain evidence="1 2">SA3-7</strain>
    </source>
</reference>
<dbReference type="InterPro" id="IPR000073">
    <property type="entry name" value="AB_hydrolase_1"/>
</dbReference>
<gene>
    <name evidence="1" type="primary">cpo_2</name>
    <name evidence="1" type="ORF">MgSA37_01789</name>
</gene>
<dbReference type="InterPro" id="IPR029058">
    <property type="entry name" value="AB_hydrolase_fold"/>
</dbReference>
<dbReference type="EMBL" id="AP017313">
    <property type="protein sequence ID" value="BAU53620.1"/>
    <property type="molecule type" value="Genomic_DNA"/>
</dbReference>
<keyword evidence="2" id="KW-1185">Reference proteome</keyword>
<dbReference type="AlphaFoldDB" id="A0A110B2C8"/>
<dbReference type="PANTHER" id="PTHR43798">
    <property type="entry name" value="MONOACYLGLYCEROL LIPASE"/>
    <property type="match status" value="1"/>
</dbReference>
<dbReference type="EC" id="1.11.1.10" evidence="1"/>
<dbReference type="PANTHER" id="PTHR43798:SF33">
    <property type="entry name" value="HYDROLASE, PUTATIVE (AFU_ORTHOLOGUE AFUA_2G14860)-RELATED"/>
    <property type="match status" value="1"/>
</dbReference>
<dbReference type="GO" id="GO:0016020">
    <property type="term" value="C:membrane"/>
    <property type="evidence" value="ECO:0007669"/>
    <property type="project" value="TreeGrafter"/>
</dbReference>
<dbReference type="Pfam" id="PF12697">
    <property type="entry name" value="Abhydrolase_6"/>
    <property type="match status" value="1"/>
</dbReference>
<dbReference type="PRINTS" id="PR00111">
    <property type="entry name" value="ABHYDROLASE"/>
</dbReference>
<dbReference type="RefSeq" id="WP_096351260.1">
    <property type="nucleotide sequence ID" value="NZ_AP017313.1"/>
</dbReference>
<sequence>MKILRLIFSTILFLTLVTGIYATVLYFKGNMEKKELTDNDRKGTPGQYIKLSRGITHYELGGPDTGNVVILVHGFSVPYYIWDGTYQYLVKQGFRVLRYDMYGRGYSDRPDVIYNQELYQTQLLDLIKQLHLKTPVSLAGVSFGGAIVTNFTCKYPNLVNKVILVDPVYHFGPSSAPEFYTLFDEATHGDDRANGQLTDFKHPEKHTDWVQKYRFQMQYKGFRNAIVSTRYDYKYNGRQSYTSLNNTHKHVLLIWGKDDHTVPFQFSDSVRSVLKVDFFPVDDAAHLPHIEQADKVNAKILEFLRNVDFVKSDSLKPKISIQKRTISADFKIGIRNPHPTDDDCVFTNHYSVAERLKKYPFSKALKIVAVSFRYMDRRREYLTNDSVKIYDDGIHAKVPDSLLHKNPFDIQYESGLHVKNQKLNYSSLIEIQNLSGKQIEKFTNLIYNTTVRKQTDYADPGYTCYSPRNAIVFFDKNGKVYDYLEVCFECMHYRTLSDKFSIGTYCNQKYDLLRQFFIDTGIDYGTIKK</sequence>
<evidence type="ECO:0000313" key="2">
    <source>
        <dbReference type="Proteomes" id="UP000218263"/>
    </source>
</evidence>
<accession>A0A110B2C8</accession>
<proteinExistence type="predicted"/>
<organism evidence="1 2">
    <name type="scientific">Mucilaginibacter gotjawali</name>
    <dbReference type="NCBI Taxonomy" id="1550579"/>
    <lineage>
        <taxon>Bacteria</taxon>
        <taxon>Pseudomonadati</taxon>
        <taxon>Bacteroidota</taxon>
        <taxon>Sphingobacteriia</taxon>
        <taxon>Sphingobacteriales</taxon>
        <taxon>Sphingobacteriaceae</taxon>
        <taxon>Mucilaginibacter</taxon>
    </lineage>
</organism>
<dbReference type="InterPro" id="IPR050266">
    <property type="entry name" value="AB_hydrolase_sf"/>
</dbReference>
<keyword evidence="1" id="KW-0575">Peroxidase</keyword>